<proteinExistence type="inferred from homology"/>
<dbReference type="PRINTS" id="PR00326">
    <property type="entry name" value="GTP1OBG"/>
</dbReference>
<dbReference type="FunFam" id="1.10.150.300:FF:000001">
    <property type="entry name" value="Ribosome-binding ATPase YchF"/>
    <property type="match status" value="1"/>
</dbReference>
<dbReference type="InterPro" id="IPR027417">
    <property type="entry name" value="P-loop_NTPase"/>
</dbReference>
<dbReference type="InterPro" id="IPR006073">
    <property type="entry name" value="GTP-bd"/>
</dbReference>
<evidence type="ECO:0000256" key="6">
    <source>
        <dbReference type="HAMAP-Rule" id="MF_00944"/>
    </source>
</evidence>
<dbReference type="SUPFAM" id="SSF52540">
    <property type="entry name" value="P-loop containing nucleoside triphosphate hydrolases"/>
    <property type="match status" value="1"/>
</dbReference>
<dbReference type="GO" id="GO:0005525">
    <property type="term" value="F:GTP binding"/>
    <property type="evidence" value="ECO:0007669"/>
    <property type="project" value="InterPro"/>
</dbReference>
<organism evidence="9 10">
    <name type="scientific">Candidatus Spechtbacteria bacterium RIFCSPLOWO2_01_FULL_43_12</name>
    <dbReference type="NCBI Taxonomy" id="1802162"/>
    <lineage>
        <taxon>Bacteria</taxon>
        <taxon>Candidatus Spechtiibacteriota</taxon>
    </lineage>
</organism>
<dbReference type="CDD" id="cd01900">
    <property type="entry name" value="YchF"/>
    <property type="match status" value="1"/>
</dbReference>
<dbReference type="NCBIfam" id="TIGR00092">
    <property type="entry name" value="redox-regulated ATPase YchF"/>
    <property type="match status" value="1"/>
</dbReference>
<evidence type="ECO:0000313" key="9">
    <source>
        <dbReference type="EMBL" id="OGZ61190.1"/>
    </source>
</evidence>
<dbReference type="PROSITE" id="PS51880">
    <property type="entry name" value="TGS"/>
    <property type="match status" value="1"/>
</dbReference>
<keyword evidence="5" id="KW-0460">Magnesium</keyword>
<dbReference type="InterPro" id="IPR013029">
    <property type="entry name" value="YchF_C"/>
</dbReference>
<comment type="function">
    <text evidence="6">ATPase that binds to both the 70S ribosome and the 50S ribosomal subunit in a nucleotide-independent manner.</text>
</comment>
<keyword evidence="4 6" id="KW-0067">ATP-binding</keyword>
<dbReference type="PROSITE" id="PS51710">
    <property type="entry name" value="G_OBG"/>
    <property type="match status" value="1"/>
</dbReference>
<dbReference type="CDD" id="cd04867">
    <property type="entry name" value="TGS_YchF_OLA1"/>
    <property type="match status" value="1"/>
</dbReference>
<comment type="cofactor">
    <cofactor evidence="1">
        <name>Mg(2+)</name>
        <dbReference type="ChEBI" id="CHEBI:18420"/>
    </cofactor>
</comment>
<feature type="domain" description="TGS" evidence="8">
    <location>
        <begin position="273"/>
        <end position="356"/>
    </location>
</feature>
<evidence type="ECO:0000256" key="3">
    <source>
        <dbReference type="ARBA" id="ARBA00022741"/>
    </source>
</evidence>
<dbReference type="InterPro" id="IPR004396">
    <property type="entry name" value="ATPase_YchF/OLA1"/>
</dbReference>
<dbReference type="Gene3D" id="3.40.50.300">
    <property type="entry name" value="P-loop containing nucleotide triphosphate hydrolases"/>
    <property type="match status" value="1"/>
</dbReference>
<dbReference type="FunFam" id="3.10.20.30:FF:000001">
    <property type="entry name" value="Ribosome-binding ATPase YchF"/>
    <property type="match status" value="1"/>
</dbReference>
<evidence type="ECO:0000256" key="2">
    <source>
        <dbReference type="ARBA" id="ARBA00022723"/>
    </source>
</evidence>
<accession>A0A1G2HG07</accession>
<comment type="similarity">
    <text evidence="6">Belongs to the TRAFAC class OBG-HflX-like GTPase superfamily. OBG GTPase family. YchF/OLA1 subfamily.</text>
</comment>
<keyword evidence="3 6" id="KW-0547">Nucleotide-binding</keyword>
<dbReference type="InterPro" id="IPR031167">
    <property type="entry name" value="G_OBG"/>
</dbReference>
<dbReference type="PANTHER" id="PTHR23305:SF18">
    <property type="entry name" value="OBG-TYPE G DOMAIN-CONTAINING PROTEIN"/>
    <property type="match status" value="1"/>
</dbReference>
<dbReference type="InterPro" id="IPR012676">
    <property type="entry name" value="TGS-like"/>
</dbReference>
<dbReference type="GO" id="GO:0005737">
    <property type="term" value="C:cytoplasm"/>
    <property type="evidence" value="ECO:0007669"/>
    <property type="project" value="TreeGrafter"/>
</dbReference>
<protein>
    <recommendedName>
        <fullName evidence="6">Ribosome-binding ATPase YchF</fullName>
    </recommendedName>
</protein>
<dbReference type="GO" id="GO:0046872">
    <property type="term" value="F:metal ion binding"/>
    <property type="evidence" value="ECO:0007669"/>
    <property type="project" value="UniProtKB-KW"/>
</dbReference>
<dbReference type="HAMAP" id="MF_00944">
    <property type="entry name" value="YchF_OLA1_ATPase"/>
    <property type="match status" value="1"/>
</dbReference>
<dbReference type="Proteomes" id="UP000178835">
    <property type="component" value="Unassembled WGS sequence"/>
</dbReference>
<dbReference type="PIRSF" id="PIRSF006641">
    <property type="entry name" value="CHP00092"/>
    <property type="match status" value="1"/>
</dbReference>
<dbReference type="GO" id="GO:0005524">
    <property type="term" value="F:ATP binding"/>
    <property type="evidence" value="ECO:0007669"/>
    <property type="project" value="UniProtKB-UniRule"/>
</dbReference>
<dbReference type="Pfam" id="PF06071">
    <property type="entry name" value="YchF-GTPase_C"/>
    <property type="match status" value="1"/>
</dbReference>
<dbReference type="Pfam" id="PF01926">
    <property type="entry name" value="MMR_HSR1"/>
    <property type="match status" value="1"/>
</dbReference>
<dbReference type="SUPFAM" id="SSF81271">
    <property type="entry name" value="TGS-like"/>
    <property type="match status" value="1"/>
</dbReference>
<name>A0A1G2HG07_9BACT</name>
<reference evidence="9 10" key="1">
    <citation type="journal article" date="2016" name="Nat. Commun.">
        <title>Thousands of microbial genomes shed light on interconnected biogeochemical processes in an aquifer system.</title>
        <authorList>
            <person name="Anantharaman K."/>
            <person name="Brown C.T."/>
            <person name="Hug L.A."/>
            <person name="Sharon I."/>
            <person name="Castelle C.J."/>
            <person name="Probst A.J."/>
            <person name="Thomas B.C."/>
            <person name="Singh A."/>
            <person name="Wilkins M.J."/>
            <person name="Karaoz U."/>
            <person name="Brodie E.L."/>
            <person name="Williams K.H."/>
            <person name="Hubbard S.S."/>
            <person name="Banfield J.F."/>
        </authorList>
    </citation>
    <scope>NUCLEOTIDE SEQUENCE [LARGE SCALE GENOMIC DNA]</scope>
</reference>
<dbReference type="PANTHER" id="PTHR23305">
    <property type="entry name" value="OBG GTPASE FAMILY"/>
    <property type="match status" value="1"/>
</dbReference>
<gene>
    <name evidence="6" type="primary">ychF</name>
    <name evidence="9" type="ORF">A2919_00330</name>
</gene>
<dbReference type="AlphaFoldDB" id="A0A1G2HG07"/>
<evidence type="ECO:0000256" key="5">
    <source>
        <dbReference type="ARBA" id="ARBA00022842"/>
    </source>
</evidence>
<dbReference type="EMBL" id="MHOH01000004">
    <property type="protein sequence ID" value="OGZ61190.1"/>
    <property type="molecule type" value="Genomic_DNA"/>
</dbReference>
<dbReference type="InterPro" id="IPR041706">
    <property type="entry name" value="YchF_N"/>
</dbReference>
<evidence type="ECO:0000259" key="7">
    <source>
        <dbReference type="PROSITE" id="PS51710"/>
    </source>
</evidence>
<feature type="domain" description="OBG-type G" evidence="7">
    <location>
        <begin position="3"/>
        <end position="255"/>
    </location>
</feature>
<sequence length="358" mass="39634">MSLSIGIVGLPNVGKSTLFKALTKKEVEIANYPFATIDPNVGVVEVPDERLGKLSELSHSKQIVPTVIEFLDIAGLVKGANKGEGLGNQFLATIREVDAVLYVIRTFELADIHHVEKTINPMRDVEILRTELALKDLEVIQKRFDSIEGKAKTGDKDAKEELEIVSRLKDALNNGTHVIEFIKNSELSPKSLEIIKGLQLLTSKPYFFLLNSRGDDVPPKLVEYISELGSQYVSANAREELDTADFSNDQRAELNLGQSKLAELIQAGYKVLNLITFFTTGEDETRAWTCREGSTAPEAAGKIHNDFKDKFIRAEVIAWDKLLEAGGWAQARSKGLIRTEGKEYVVKDGDTLVILHNA</sequence>
<evidence type="ECO:0000256" key="4">
    <source>
        <dbReference type="ARBA" id="ARBA00022840"/>
    </source>
</evidence>
<dbReference type="GO" id="GO:0016887">
    <property type="term" value="F:ATP hydrolysis activity"/>
    <property type="evidence" value="ECO:0007669"/>
    <property type="project" value="UniProtKB-UniRule"/>
</dbReference>
<dbReference type="Gene3D" id="3.10.20.30">
    <property type="match status" value="1"/>
</dbReference>
<dbReference type="InterPro" id="IPR012675">
    <property type="entry name" value="Beta-grasp_dom_sf"/>
</dbReference>
<dbReference type="InterPro" id="IPR023192">
    <property type="entry name" value="TGS-like_dom_sf"/>
</dbReference>
<evidence type="ECO:0000256" key="1">
    <source>
        <dbReference type="ARBA" id="ARBA00001946"/>
    </source>
</evidence>
<dbReference type="Gene3D" id="1.10.150.300">
    <property type="entry name" value="TGS-like domain"/>
    <property type="match status" value="1"/>
</dbReference>
<evidence type="ECO:0000313" key="10">
    <source>
        <dbReference type="Proteomes" id="UP000178835"/>
    </source>
</evidence>
<evidence type="ECO:0000259" key="8">
    <source>
        <dbReference type="PROSITE" id="PS51880"/>
    </source>
</evidence>
<dbReference type="GO" id="GO:0043023">
    <property type="term" value="F:ribosomal large subunit binding"/>
    <property type="evidence" value="ECO:0007669"/>
    <property type="project" value="UniProtKB-UniRule"/>
</dbReference>
<comment type="caution">
    <text evidence="9">The sequence shown here is derived from an EMBL/GenBank/DDBJ whole genome shotgun (WGS) entry which is preliminary data.</text>
</comment>
<dbReference type="InterPro" id="IPR004095">
    <property type="entry name" value="TGS"/>
</dbReference>
<feature type="binding site" evidence="6">
    <location>
        <begin position="12"/>
        <end position="17"/>
    </location>
    <ligand>
        <name>ATP</name>
        <dbReference type="ChEBI" id="CHEBI:30616"/>
    </ligand>
</feature>
<keyword evidence="2" id="KW-0479">Metal-binding</keyword>